<evidence type="ECO:0000313" key="15">
    <source>
        <dbReference type="Proteomes" id="UP000562984"/>
    </source>
</evidence>
<evidence type="ECO:0000256" key="6">
    <source>
        <dbReference type="ARBA" id="ARBA00022741"/>
    </source>
</evidence>
<organism evidence="14 15">
    <name type="scientific">Nakamurella aerolata</name>
    <dbReference type="NCBI Taxonomy" id="1656892"/>
    <lineage>
        <taxon>Bacteria</taxon>
        <taxon>Bacillati</taxon>
        <taxon>Actinomycetota</taxon>
        <taxon>Actinomycetes</taxon>
        <taxon>Nakamurellales</taxon>
        <taxon>Nakamurellaceae</taxon>
        <taxon>Nakamurella</taxon>
    </lineage>
</organism>
<gene>
    <name evidence="14" type="ORF">HKD39_00540</name>
</gene>
<dbReference type="InterPro" id="IPR051272">
    <property type="entry name" value="RIO-type_Ser/Thr_kinase"/>
</dbReference>
<dbReference type="SUPFAM" id="SSF56112">
    <property type="entry name" value="Protein kinase-like (PK-like)"/>
    <property type="match status" value="1"/>
</dbReference>
<feature type="region of interest" description="Disordered" evidence="12">
    <location>
        <begin position="406"/>
        <end position="431"/>
    </location>
</feature>
<keyword evidence="6" id="KW-0547">Nucleotide-binding</keyword>
<dbReference type="EC" id="2.7.11.1" evidence="2"/>
<evidence type="ECO:0000256" key="11">
    <source>
        <dbReference type="ARBA" id="ARBA00048679"/>
    </source>
</evidence>
<comment type="catalytic activity">
    <reaction evidence="10">
        <text>L-threonyl-[protein] + ATP = O-phospho-L-threonyl-[protein] + ADP + H(+)</text>
        <dbReference type="Rhea" id="RHEA:46608"/>
        <dbReference type="Rhea" id="RHEA-COMP:11060"/>
        <dbReference type="Rhea" id="RHEA-COMP:11605"/>
        <dbReference type="ChEBI" id="CHEBI:15378"/>
        <dbReference type="ChEBI" id="CHEBI:30013"/>
        <dbReference type="ChEBI" id="CHEBI:30616"/>
        <dbReference type="ChEBI" id="CHEBI:61977"/>
        <dbReference type="ChEBI" id="CHEBI:456216"/>
        <dbReference type="EC" id="2.7.11.1"/>
    </reaction>
</comment>
<keyword evidence="4" id="KW-0808">Transferase</keyword>
<dbReference type="InterPro" id="IPR008266">
    <property type="entry name" value="Tyr_kinase_AS"/>
</dbReference>
<keyword evidence="8" id="KW-0067">ATP-binding</keyword>
<evidence type="ECO:0000256" key="10">
    <source>
        <dbReference type="ARBA" id="ARBA00047899"/>
    </source>
</evidence>
<comment type="similarity">
    <text evidence="1">Belongs to the protein kinase superfamily. RIO-type Ser/Thr kinase family.</text>
</comment>
<feature type="compositionally biased region" description="Polar residues" evidence="12">
    <location>
        <begin position="36"/>
        <end position="50"/>
    </location>
</feature>
<dbReference type="AlphaFoldDB" id="A0A849A0R1"/>
<evidence type="ECO:0000256" key="4">
    <source>
        <dbReference type="ARBA" id="ARBA00022679"/>
    </source>
</evidence>
<keyword evidence="5" id="KW-0479">Metal-binding</keyword>
<dbReference type="InterPro" id="IPR018934">
    <property type="entry name" value="RIO_dom"/>
</dbReference>
<reference evidence="14 15" key="1">
    <citation type="submission" date="2020-05" db="EMBL/GenBank/DDBJ databases">
        <title>Nakamurella sp. DB0629 isolated from air conditioner.</title>
        <authorList>
            <person name="Kim D.H."/>
            <person name="Kim D.-U."/>
        </authorList>
    </citation>
    <scope>NUCLEOTIDE SEQUENCE [LARGE SCALE GENOMIC DNA]</scope>
    <source>
        <strain evidence="14 15">DB0629</strain>
    </source>
</reference>
<feature type="compositionally biased region" description="Gly residues" evidence="12">
    <location>
        <begin position="128"/>
        <end position="138"/>
    </location>
</feature>
<name>A0A849A0R1_9ACTN</name>
<evidence type="ECO:0000256" key="3">
    <source>
        <dbReference type="ARBA" id="ARBA00022527"/>
    </source>
</evidence>
<sequence>MSHRKSRNASHSSTHTPVDDRLGRTGGTDPADGTPEHSTPIDSANPTASAELTDPTDPYERYADYVDDDTDDDLRAGRSQHSRRKSARRPRLVAEGRSGRSEVDRDEGDPDTRSPADPDWFDPDRTGDGIGAVAGVGVGDESRREVEPSPLSSYDVAQRGPDPVPDWLITDLNARDTRLGVLKTGKEADVSLLDRSLPGGPGCLLAVKTYRDTQHRMFHRDAGYLEGRRTRRSREGRAMAKRTAFGRELLSGRWAAAEFAALSQVWLAGGRVPYPVQLIGSELMMEFVGDQQGSAAPRLAAVEADSSEYTELYHDLVATLEIFAEAGLTHGDLSAYNVLVSTDPSDGESHCVVIDVPQVIDVIANPQGLSFLRRDCTNITDFFSRRGVLAADADALSEHLWALAGGSDAAPDRPVGTRPQLLGELPPPDGD</sequence>
<evidence type="ECO:0000256" key="12">
    <source>
        <dbReference type="SAM" id="MobiDB-lite"/>
    </source>
</evidence>
<dbReference type="GO" id="GO:0046872">
    <property type="term" value="F:metal ion binding"/>
    <property type="evidence" value="ECO:0007669"/>
    <property type="project" value="UniProtKB-KW"/>
</dbReference>
<evidence type="ECO:0000256" key="9">
    <source>
        <dbReference type="ARBA" id="ARBA00022842"/>
    </source>
</evidence>
<dbReference type="Gene3D" id="1.10.510.10">
    <property type="entry name" value="Transferase(Phosphotransferase) domain 1"/>
    <property type="match status" value="1"/>
</dbReference>
<dbReference type="InterPro" id="IPR011009">
    <property type="entry name" value="Kinase-like_dom_sf"/>
</dbReference>
<dbReference type="Pfam" id="PF01163">
    <property type="entry name" value="RIO1"/>
    <property type="match status" value="1"/>
</dbReference>
<evidence type="ECO:0000256" key="5">
    <source>
        <dbReference type="ARBA" id="ARBA00022723"/>
    </source>
</evidence>
<evidence type="ECO:0000256" key="7">
    <source>
        <dbReference type="ARBA" id="ARBA00022777"/>
    </source>
</evidence>
<keyword evidence="3" id="KW-0723">Serine/threonine-protein kinase</keyword>
<dbReference type="GO" id="GO:0005524">
    <property type="term" value="F:ATP binding"/>
    <property type="evidence" value="ECO:0007669"/>
    <property type="project" value="UniProtKB-KW"/>
</dbReference>
<keyword evidence="9" id="KW-0460">Magnesium</keyword>
<dbReference type="GO" id="GO:0004674">
    <property type="term" value="F:protein serine/threonine kinase activity"/>
    <property type="evidence" value="ECO:0007669"/>
    <property type="project" value="UniProtKB-KW"/>
</dbReference>
<keyword evidence="15" id="KW-1185">Reference proteome</keyword>
<dbReference type="PANTHER" id="PTHR45723">
    <property type="entry name" value="SERINE/THREONINE-PROTEIN KINASE RIO1"/>
    <property type="match status" value="1"/>
</dbReference>
<accession>A0A849A0R1</accession>
<evidence type="ECO:0000256" key="2">
    <source>
        <dbReference type="ARBA" id="ARBA00012513"/>
    </source>
</evidence>
<feature type="compositionally biased region" description="Basic and acidic residues" evidence="12">
    <location>
        <begin position="92"/>
        <end position="103"/>
    </location>
</feature>
<dbReference type="SMART" id="SM00090">
    <property type="entry name" value="RIO"/>
    <property type="match status" value="1"/>
</dbReference>
<dbReference type="Gene3D" id="3.30.200.20">
    <property type="entry name" value="Phosphorylase Kinase, domain 1"/>
    <property type="match status" value="1"/>
</dbReference>
<dbReference type="RefSeq" id="WP_171197902.1">
    <property type="nucleotide sequence ID" value="NZ_JABEND010000001.1"/>
</dbReference>
<evidence type="ECO:0000259" key="13">
    <source>
        <dbReference type="SMART" id="SM00090"/>
    </source>
</evidence>
<dbReference type="InterPro" id="IPR000687">
    <property type="entry name" value="RIO_kinase"/>
</dbReference>
<feature type="compositionally biased region" description="Basic and acidic residues" evidence="12">
    <location>
        <begin position="110"/>
        <end position="127"/>
    </location>
</feature>
<protein>
    <recommendedName>
        <fullName evidence="2">non-specific serine/threonine protein kinase</fullName>
        <ecNumber evidence="2">2.7.11.1</ecNumber>
    </recommendedName>
</protein>
<dbReference type="Proteomes" id="UP000562984">
    <property type="component" value="Unassembled WGS sequence"/>
</dbReference>
<comment type="catalytic activity">
    <reaction evidence="11">
        <text>L-seryl-[protein] + ATP = O-phospho-L-seryl-[protein] + ADP + H(+)</text>
        <dbReference type="Rhea" id="RHEA:17989"/>
        <dbReference type="Rhea" id="RHEA-COMP:9863"/>
        <dbReference type="Rhea" id="RHEA-COMP:11604"/>
        <dbReference type="ChEBI" id="CHEBI:15378"/>
        <dbReference type="ChEBI" id="CHEBI:29999"/>
        <dbReference type="ChEBI" id="CHEBI:30616"/>
        <dbReference type="ChEBI" id="CHEBI:83421"/>
        <dbReference type="ChEBI" id="CHEBI:456216"/>
        <dbReference type="EC" id="2.7.11.1"/>
    </reaction>
</comment>
<feature type="region of interest" description="Disordered" evidence="12">
    <location>
        <begin position="1"/>
        <end position="159"/>
    </location>
</feature>
<evidence type="ECO:0000256" key="8">
    <source>
        <dbReference type="ARBA" id="ARBA00022840"/>
    </source>
</evidence>
<dbReference type="EMBL" id="JABEND010000001">
    <property type="protein sequence ID" value="NNG34229.1"/>
    <property type="molecule type" value="Genomic_DNA"/>
</dbReference>
<keyword evidence="7 14" id="KW-0418">Kinase</keyword>
<feature type="compositionally biased region" description="Basic residues" evidence="12">
    <location>
        <begin position="78"/>
        <end position="91"/>
    </location>
</feature>
<comment type="caution">
    <text evidence="14">The sequence shown here is derived from an EMBL/GenBank/DDBJ whole genome shotgun (WGS) entry which is preliminary data.</text>
</comment>
<dbReference type="PROSITE" id="PS00109">
    <property type="entry name" value="PROTEIN_KINASE_TYR"/>
    <property type="match status" value="1"/>
</dbReference>
<evidence type="ECO:0000256" key="1">
    <source>
        <dbReference type="ARBA" id="ARBA00009196"/>
    </source>
</evidence>
<feature type="domain" description="RIO kinase" evidence="13">
    <location>
        <begin position="150"/>
        <end position="402"/>
    </location>
</feature>
<evidence type="ECO:0000313" key="14">
    <source>
        <dbReference type="EMBL" id="NNG34229.1"/>
    </source>
</evidence>
<proteinExistence type="inferred from homology"/>